<evidence type="ECO:0000313" key="3">
    <source>
        <dbReference type="EMBL" id="CAF3683887.1"/>
    </source>
</evidence>
<protein>
    <recommendedName>
        <fullName evidence="1">PDZ domain-containing protein</fullName>
    </recommendedName>
</protein>
<dbReference type="Gene3D" id="2.30.42.10">
    <property type="match status" value="1"/>
</dbReference>
<reference evidence="2" key="1">
    <citation type="submission" date="2021-02" db="EMBL/GenBank/DDBJ databases">
        <authorList>
            <person name="Nowell W R."/>
        </authorList>
    </citation>
    <scope>NUCLEOTIDE SEQUENCE</scope>
</reference>
<feature type="domain" description="PDZ" evidence="1">
    <location>
        <begin position="115"/>
        <end position="184"/>
    </location>
</feature>
<dbReference type="Proteomes" id="UP000663860">
    <property type="component" value="Unassembled WGS sequence"/>
</dbReference>
<dbReference type="SUPFAM" id="SSF50156">
    <property type="entry name" value="PDZ domain-like"/>
    <property type="match status" value="1"/>
</dbReference>
<evidence type="ECO:0000259" key="1">
    <source>
        <dbReference type="PROSITE" id="PS50106"/>
    </source>
</evidence>
<dbReference type="Proteomes" id="UP000663868">
    <property type="component" value="Unassembled WGS sequence"/>
</dbReference>
<dbReference type="SMART" id="SM00228">
    <property type="entry name" value="PDZ"/>
    <property type="match status" value="1"/>
</dbReference>
<evidence type="ECO:0000313" key="2">
    <source>
        <dbReference type="EMBL" id="CAF0799111.1"/>
    </source>
</evidence>
<evidence type="ECO:0000313" key="4">
    <source>
        <dbReference type="Proteomes" id="UP000663860"/>
    </source>
</evidence>
<dbReference type="PROSITE" id="PS50106">
    <property type="entry name" value="PDZ"/>
    <property type="match status" value="1"/>
</dbReference>
<dbReference type="PANTHER" id="PTHR15545:SF8">
    <property type="entry name" value="SLO-INTERACTING PROTEIN 1"/>
    <property type="match status" value="1"/>
</dbReference>
<dbReference type="PANTHER" id="PTHR15545">
    <property type="entry name" value="PDZ DOMAIN CONTAINING RING FINGER PROTEIN 3, 4"/>
    <property type="match status" value="1"/>
</dbReference>
<dbReference type="InterPro" id="IPR051971">
    <property type="entry name" value="E3_ubiquitin-PDZ_ligase"/>
</dbReference>
<dbReference type="AlphaFoldDB" id="A0A813SDT3"/>
<organism evidence="2 4">
    <name type="scientific">Adineta steineri</name>
    <dbReference type="NCBI Taxonomy" id="433720"/>
    <lineage>
        <taxon>Eukaryota</taxon>
        <taxon>Metazoa</taxon>
        <taxon>Spiralia</taxon>
        <taxon>Gnathifera</taxon>
        <taxon>Rotifera</taxon>
        <taxon>Eurotatoria</taxon>
        <taxon>Bdelloidea</taxon>
        <taxon>Adinetida</taxon>
        <taxon>Adinetidae</taxon>
        <taxon>Adineta</taxon>
    </lineage>
</organism>
<accession>A0A813SDT3</accession>
<dbReference type="Pfam" id="PF00595">
    <property type="entry name" value="PDZ"/>
    <property type="match status" value="1"/>
</dbReference>
<dbReference type="InterPro" id="IPR001478">
    <property type="entry name" value="PDZ"/>
</dbReference>
<sequence>MSFLIGGNCCLKLNSFICGSKDISTKKEKNISKETIVNGVSSNKKNPSSPITFYKQHHINMIPPLDDKFQQQNYLKKDIEIIKKSSYDSSLNCSIDHRLFDRSHSLLNNEIIIKDVILYRHDPNVQLGLTLCYGITSQSTTNIYIEKVEEKSLAGRQGELQRGDQIIKINNQRVNNREQAIDLITGVSLIILQIIRFQFIGRDFSRITPLTEDDSGIILGCNTDFEINNQSIDHKCSNQLNNLKKRSNSLSCLILNHSRSCRYNRLNYSQLISRRCYSLNDLRSNSFIEQDLRSNSFIEQDLNSSIFSLKDFIYSQSLFETTTTTTTTDNEKTILKPLPYNYHQENFIEKKVQCLDDSDNSLILNQTKINKYNRRRYREERLKEEKNCLMTTDDERMSELKQGKYWTRKQRKEQFQKSKQNKQKLNLNQEKNCTTEDFNLLNRIFLRENQKELKEKPYLAYQYKKQSNIEKEKLKQILQQYQNHFYTKTQSKTTASNSSTLYYSSTIII</sequence>
<proteinExistence type="predicted"/>
<name>A0A813SDT3_9BILA</name>
<gene>
    <name evidence="2" type="ORF">IZO911_LOCUS6829</name>
    <name evidence="3" type="ORF">KXQ929_LOCUS9864</name>
</gene>
<dbReference type="EMBL" id="CAJOBB010000457">
    <property type="protein sequence ID" value="CAF3683887.1"/>
    <property type="molecule type" value="Genomic_DNA"/>
</dbReference>
<dbReference type="InterPro" id="IPR036034">
    <property type="entry name" value="PDZ_sf"/>
</dbReference>
<dbReference type="EMBL" id="CAJNOE010000043">
    <property type="protein sequence ID" value="CAF0799111.1"/>
    <property type="molecule type" value="Genomic_DNA"/>
</dbReference>
<comment type="caution">
    <text evidence="2">The sequence shown here is derived from an EMBL/GenBank/DDBJ whole genome shotgun (WGS) entry which is preliminary data.</text>
</comment>